<dbReference type="EMBL" id="CACRXK020009705">
    <property type="protein sequence ID" value="CAB4017783.1"/>
    <property type="molecule type" value="Genomic_DNA"/>
</dbReference>
<evidence type="ECO:0000313" key="2">
    <source>
        <dbReference type="Proteomes" id="UP001152795"/>
    </source>
</evidence>
<dbReference type="Proteomes" id="UP001152795">
    <property type="component" value="Unassembled WGS sequence"/>
</dbReference>
<organism evidence="1 2">
    <name type="scientific">Paramuricea clavata</name>
    <name type="common">Red gorgonian</name>
    <name type="synonym">Violescent sea-whip</name>
    <dbReference type="NCBI Taxonomy" id="317549"/>
    <lineage>
        <taxon>Eukaryota</taxon>
        <taxon>Metazoa</taxon>
        <taxon>Cnidaria</taxon>
        <taxon>Anthozoa</taxon>
        <taxon>Octocorallia</taxon>
        <taxon>Malacalcyonacea</taxon>
        <taxon>Plexauridae</taxon>
        <taxon>Paramuricea</taxon>
    </lineage>
</organism>
<comment type="caution">
    <text evidence="1">The sequence shown here is derived from an EMBL/GenBank/DDBJ whole genome shotgun (WGS) entry which is preliminary data.</text>
</comment>
<dbReference type="AlphaFoldDB" id="A0A7D9IYC8"/>
<proteinExistence type="predicted"/>
<dbReference type="OrthoDB" id="6750869at2759"/>
<evidence type="ECO:0000313" key="1">
    <source>
        <dbReference type="EMBL" id="CAB4017783.1"/>
    </source>
</evidence>
<gene>
    <name evidence="1" type="ORF">PACLA_8A077316</name>
</gene>
<reference evidence="1" key="1">
    <citation type="submission" date="2020-04" db="EMBL/GenBank/DDBJ databases">
        <authorList>
            <person name="Alioto T."/>
            <person name="Alioto T."/>
            <person name="Gomez Garrido J."/>
        </authorList>
    </citation>
    <scope>NUCLEOTIDE SEQUENCE</scope>
    <source>
        <strain evidence="1">A484AB</strain>
    </source>
</reference>
<keyword evidence="2" id="KW-1185">Reference proteome</keyword>
<accession>A0A7D9IYC8</accession>
<protein>
    <submittedName>
        <fullName evidence="1">Uncharacterized protein</fullName>
    </submittedName>
</protein>
<name>A0A7D9IYC8_PARCT</name>
<sequence>MPQGAGRKRRDVVNLERFLRKKDCIVQIKNKDDLCCARAIIVAKAKLDKDPQYKSIVTPRGTLQTHLAHQLHESAGVPLGSCGIPEVKKFQTALPGYQLNVISKEHLNALIYTGPEAEKHLYLYHHDNHYDVITSMPAFLARKQYCHKCKKGYDKITDIPVAICASYVIPKTVPLLNGNFAKTVTVS</sequence>